<evidence type="ECO:0000313" key="2">
    <source>
        <dbReference type="Proteomes" id="UP001157914"/>
    </source>
</evidence>
<dbReference type="EMBL" id="FXTT01000005">
    <property type="protein sequence ID" value="SMP32688.1"/>
    <property type="molecule type" value="Genomic_DNA"/>
</dbReference>
<gene>
    <name evidence="1" type="ORF">SAMN06265374_3575</name>
</gene>
<name>A0ABY1PEY9_9HYPH</name>
<keyword evidence="2" id="KW-1185">Reference proteome</keyword>
<evidence type="ECO:0008006" key="3">
    <source>
        <dbReference type="Google" id="ProtNLM"/>
    </source>
</evidence>
<dbReference type="Proteomes" id="UP001157914">
    <property type="component" value="Unassembled WGS sequence"/>
</dbReference>
<reference evidence="1 2" key="1">
    <citation type="submission" date="2017-05" db="EMBL/GenBank/DDBJ databases">
        <authorList>
            <person name="Varghese N."/>
            <person name="Submissions S."/>
        </authorList>
    </citation>
    <scope>NUCLEOTIDE SEQUENCE [LARGE SCALE GENOMIC DNA]</scope>
    <source>
        <strain evidence="1 2">DSM 15949</strain>
    </source>
</reference>
<protein>
    <recommendedName>
        <fullName evidence="3">DUF1217 domain-containing protein</fullName>
    </recommendedName>
</protein>
<dbReference type="InterPro" id="IPR023157">
    <property type="entry name" value="AGR-C-984p-like_sf"/>
</dbReference>
<dbReference type="SUPFAM" id="SSF158837">
    <property type="entry name" value="AGR C 984p-like"/>
    <property type="match status" value="1"/>
</dbReference>
<dbReference type="RefSeq" id="WP_155191404.1">
    <property type="nucleotide sequence ID" value="NZ_BAAAEA010000001.1"/>
</dbReference>
<comment type="caution">
    <text evidence="1">The sequence shown here is derived from an EMBL/GenBank/DDBJ whole genome shotgun (WGS) entry which is preliminary data.</text>
</comment>
<sequence length="263" mass="29585">MINTLTQVQIVRSNIERSLKVVESDPMIERQTEYYRANILNITSIDEFMADDRIFNYAMTAMGLEDMIYAKAFMRKVLEEGVSDQSSFANQLADGRYKEFGEVFNFEQFGKATTSFDRAQEGIVDKFHRQTLEVREGEQNQGVRLALYFERKAPGITNAYEVLADRALAETVYTSLGLSQSFAMSDIDKQATYLEENIDFEKLSEPEYLSKFLDRFSALYDLKNGPQAAASPTLAVFSGSGSGVVPMSDGLLTSIQSFRLGGF</sequence>
<organism evidence="1 2">
    <name type="scientific">Roseibium denhamense</name>
    <dbReference type="NCBI Taxonomy" id="76305"/>
    <lineage>
        <taxon>Bacteria</taxon>
        <taxon>Pseudomonadati</taxon>
        <taxon>Pseudomonadota</taxon>
        <taxon>Alphaproteobacteria</taxon>
        <taxon>Hyphomicrobiales</taxon>
        <taxon>Stappiaceae</taxon>
        <taxon>Roseibium</taxon>
    </lineage>
</organism>
<proteinExistence type="predicted"/>
<accession>A0ABY1PEY9</accession>
<dbReference type="InterPro" id="IPR010626">
    <property type="entry name" value="DUF1217"/>
</dbReference>
<dbReference type="Gene3D" id="1.10.3700.10">
    <property type="entry name" value="AGR C 984p-like"/>
    <property type="match status" value="1"/>
</dbReference>
<evidence type="ECO:0000313" key="1">
    <source>
        <dbReference type="EMBL" id="SMP32688.1"/>
    </source>
</evidence>
<dbReference type="Pfam" id="PF06748">
    <property type="entry name" value="DUF1217"/>
    <property type="match status" value="1"/>
</dbReference>